<evidence type="ECO:0000256" key="1">
    <source>
        <dbReference type="SAM" id="Phobius"/>
    </source>
</evidence>
<keyword evidence="1" id="KW-0812">Transmembrane</keyword>
<dbReference type="KEGG" id="tmai:FVE67_04765"/>
<feature type="transmembrane region" description="Helical" evidence="1">
    <location>
        <begin position="7"/>
        <end position="24"/>
    </location>
</feature>
<reference evidence="2 3" key="1">
    <citation type="submission" date="2019-08" db="EMBL/GenBank/DDBJ databases">
        <title>Complete genome sequence of Thermosulfurimonas marina SU872T, an anaerobic thermophilic chemolithoautotrophic bacterium isolated from a shallow marine hydrothermal vent.</title>
        <authorList>
            <person name="Allioux M."/>
            <person name="Jebbar M."/>
            <person name="Slobodkina G."/>
            <person name="Slobodkin A."/>
            <person name="Moalic Y."/>
            <person name="Frolova A."/>
            <person name="Shao Z."/>
            <person name="Alain K."/>
        </authorList>
    </citation>
    <scope>NUCLEOTIDE SEQUENCE [LARGE SCALE GENOMIC DNA]</scope>
    <source>
        <strain evidence="2 3">SU872</strain>
    </source>
</reference>
<dbReference type="AlphaFoldDB" id="A0A6H1WSK6"/>
<keyword evidence="3" id="KW-1185">Reference proteome</keyword>
<accession>A0A6H1WSK6</accession>
<keyword evidence="1" id="KW-1133">Transmembrane helix</keyword>
<protein>
    <submittedName>
        <fullName evidence="2">Uncharacterized protein</fullName>
    </submittedName>
</protein>
<name>A0A6H1WSK6_9BACT</name>
<organism evidence="2 3">
    <name type="scientific">Thermosulfurimonas marina</name>
    <dbReference type="NCBI Taxonomy" id="2047767"/>
    <lineage>
        <taxon>Bacteria</taxon>
        <taxon>Pseudomonadati</taxon>
        <taxon>Thermodesulfobacteriota</taxon>
        <taxon>Thermodesulfobacteria</taxon>
        <taxon>Thermodesulfobacteriales</taxon>
        <taxon>Thermodesulfobacteriaceae</taxon>
        <taxon>Thermosulfurimonas</taxon>
    </lineage>
</organism>
<proteinExistence type="predicted"/>
<evidence type="ECO:0000313" key="3">
    <source>
        <dbReference type="Proteomes" id="UP000501253"/>
    </source>
</evidence>
<evidence type="ECO:0000313" key="2">
    <source>
        <dbReference type="EMBL" id="QJA06151.1"/>
    </source>
</evidence>
<sequence length="92" mass="10706">MRTLREYLPGALLLLFLSVRYYPGLWGRTVLETLKFLGAVCLYGLSFAFLLQWALKKFFHHPLARRDLLRAALWAAVIMAFGESLRHYLGLY</sequence>
<gene>
    <name evidence="2" type="ORF">FVE67_04765</name>
</gene>
<dbReference type="EMBL" id="CP042909">
    <property type="protein sequence ID" value="QJA06151.1"/>
    <property type="molecule type" value="Genomic_DNA"/>
</dbReference>
<feature type="transmembrane region" description="Helical" evidence="1">
    <location>
        <begin position="67"/>
        <end position="89"/>
    </location>
</feature>
<feature type="transmembrane region" description="Helical" evidence="1">
    <location>
        <begin position="36"/>
        <end position="55"/>
    </location>
</feature>
<dbReference type="Proteomes" id="UP000501253">
    <property type="component" value="Chromosome"/>
</dbReference>
<keyword evidence="1" id="KW-0472">Membrane</keyword>